<dbReference type="InterPro" id="IPR029082">
    <property type="entry name" value="Imm35"/>
</dbReference>
<dbReference type="EMBL" id="FOET01000012">
    <property type="protein sequence ID" value="SEQ67952.1"/>
    <property type="molecule type" value="Genomic_DNA"/>
</dbReference>
<gene>
    <name evidence="2" type="ORF">SAMN05216481_112146</name>
</gene>
<proteinExistence type="predicted"/>
<organism evidence="2 3">
    <name type="scientific">Streptomyces radiopugnans</name>
    <dbReference type="NCBI Taxonomy" id="403935"/>
    <lineage>
        <taxon>Bacteria</taxon>
        <taxon>Bacillati</taxon>
        <taxon>Actinomycetota</taxon>
        <taxon>Actinomycetes</taxon>
        <taxon>Kitasatosporales</taxon>
        <taxon>Streptomycetaceae</taxon>
        <taxon>Streptomyces</taxon>
    </lineage>
</organism>
<keyword evidence="3" id="KW-1185">Reference proteome</keyword>
<dbReference type="AlphaFoldDB" id="A0A1H9I0H6"/>
<sequence>MLSRDEAIGSARRFLDEAFPEGEFTIVVQPELTQEHPVAWAVRFDSQEHIDTGNMALAPFVRVVVVPKDGSGPHFPPTHQPLGEYLGELARDTYTTGA</sequence>
<feature type="domain" description="Immunity protein 35" evidence="1">
    <location>
        <begin position="5"/>
        <end position="81"/>
    </location>
</feature>
<accession>A0A1H9I0H6</accession>
<name>A0A1H9I0H6_9ACTN</name>
<protein>
    <submittedName>
        <fullName evidence="2">Immunity protein 35</fullName>
    </submittedName>
</protein>
<evidence type="ECO:0000259" key="1">
    <source>
        <dbReference type="Pfam" id="PF15567"/>
    </source>
</evidence>
<dbReference type="Pfam" id="PF15567">
    <property type="entry name" value="Imm35"/>
    <property type="match status" value="1"/>
</dbReference>
<dbReference type="RefSeq" id="WP_093661694.1">
    <property type="nucleotide sequence ID" value="NZ_FOET01000012.1"/>
</dbReference>
<reference evidence="3" key="1">
    <citation type="submission" date="2016-10" db="EMBL/GenBank/DDBJ databases">
        <authorList>
            <person name="Varghese N."/>
            <person name="Submissions S."/>
        </authorList>
    </citation>
    <scope>NUCLEOTIDE SEQUENCE [LARGE SCALE GENOMIC DNA]</scope>
    <source>
        <strain evidence="3">CGMCC 4.3519</strain>
    </source>
</reference>
<dbReference type="STRING" id="403935.SAMN05216481_112146"/>
<evidence type="ECO:0000313" key="2">
    <source>
        <dbReference type="EMBL" id="SEQ67952.1"/>
    </source>
</evidence>
<evidence type="ECO:0000313" key="3">
    <source>
        <dbReference type="Proteomes" id="UP000199055"/>
    </source>
</evidence>
<dbReference type="Proteomes" id="UP000199055">
    <property type="component" value="Unassembled WGS sequence"/>
</dbReference>